<sequence>MESELGRLESSLSLTEEEEVGLVCPAVLWHAEPLSRGFFIVGRLLSSKSFHPEALETTLQETFNPIKGLEFKLIEEGLFLLKFFHVLDRDRVIDRCSWAYDKNLLLLEPMDASDDLNVVELNSCDFHVHIHGLPLGKMTKEVASFISNRLGKFKEVDLDRNGEV</sequence>
<dbReference type="Pfam" id="PF14111">
    <property type="entry name" value="DUF4283"/>
    <property type="match status" value="1"/>
</dbReference>
<dbReference type="InterPro" id="IPR040256">
    <property type="entry name" value="At4g02000-like"/>
</dbReference>
<dbReference type="InterPro" id="IPR025558">
    <property type="entry name" value="DUF4283"/>
</dbReference>
<evidence type="ECO:0000313" key="2">
    <source>
        <dbReference type="EMBL" id="KAL0300493.1"/>
    </source>
</evidence>
<dbReference type="AlphaFoldDB" id="A0AAW2K2E8"/>
<comment type="caution">
    <text evidence="2">The sequence shown here is derived from an EMBL/GenBank/DDBJ whole genome shotgun (WGS) entry which is preliminary data.</text>
</comment>
<proteinExistence type="predicted"/>
<dbReference type="PANTHER" id="PTHR31286">
    <property type="entry name" value="GLYCINE-RICH CELL WALL STRUCTURAL PROTEIN 1.8-LIKE"/>
    <property type="match status" value="1"/>
</dbReference>
<protein>
    <recommendedName>
        <fullName evidence="1">DUF4283 domain-containing protein</fullName>
    </recommendedName>
</protein>
<evidence type="ECO:0000259" key="1">
    <source>
        <dbReference type="Pfam" id="PF14111"/>
    </source>
</evidence>
<accession>A0AAW2K2E8</accession>
<reference evidence="2" key="1">
    <citation type="submission" date="2020-06" db="EMBL/GenBank/DDBJ databases">
        <authorList>
            <person name="Li T."/>
            <person name="Hu X."/>
            <person name="Zhang T."/>
            <person name="Song X."/>
            <person name="Zhang H."/>
            <person name="Dai N."/>
            <person name="Sheng W."/>
            <person name="Hou X."/>
            <person name="Wei L."/>
        </authorList>
    </citation>
    <scope>NUCLEOTIDE SEQUENCE</scope>
    <source>
        <strain evidence="2">G01</strain>
        <tissue evidence="2">Leaf</tissue>
    </source>
</reference>
<dbReference type="EMBL" id="JACGWK010000317">
    <property type="protein sequence ID" value="KAL0300493.1"/>
    <property type="molecule type" value="Genomic_DNA"/>
</dbReference>
<reference evidence="2" key="2">
    <citation type="journal article" date="2024" name="Plant">
        <title>Genomic evolution and insights into agronomic trait innovations of Sesamum species.</title>
        <authorList>
            <person name="Miao H."/>
            <person name="Wang L."/>
            <person name="Qu L."/>
            <person name="Liu H."/>
            <person name="Sun Y."/>
            <person name="Le M."/>
            <person name="Wang Q."/>
            <person name="Wei S."/>
            <person name="Zheng Y."/>
            <person name="Lin W."/>
            <person name="Duan Y."/>
            <person name="Cao H."/>
            <person name="Xiong S."/>
            <person name="Wang X."/>
            <person name="Wei L."/>
            <person name="Li C."/>
            <person name="Ma Q."/>
            <person name="Ju M."/>
            <person name="Zhao R."/>
            <person name="Li G."/>
            <person name="Mu C."/>
            <person name="Tian Q."/>
            <person name="Mei H."/>
            <person name="Zhang T."/>
            <person name="Gao T."/>
            <person name="Zhang H."/>
        </authorList>
    </citation>
    <scope>NUCLEOTIDE SEQUENCE</scope>
    <source>
        <strain evidence="2">G01</strain>
    </source>
</reference>
<gene>
    <name evidence="2" type="ORF">Sangu_3117500</name>
</gene>
<dbReference type="PANTHER" id="PTHR31286:SF153">
    <property type="entry name" value="DUF4283 DOMAIN PROTEIN"/>
    <property type="match status" value="1"/>
</dbReference>
<name>A0AAW2K2E8_9LAMI</name>
<organism evidence="2">
    <name type="scientific">Sesamum angustifolium</name>
    <dbReference type="NCBI Taxonomy" id="2727405"/>
    <lineage>
        <taxon>Eukaryota</taxon>
        <taxon>Viridiplantae</taxon>
        <taxon>Streptophyta</taxon>
        <taxon>Embryophyta</taxon>
        <taxon>Tracheophyta</taxon>
        <taxon>Spermatophyta</taxon>
        <taxon>Magnoliopsida</taxon>
        <taxon>eudicotyledons</taxon>
        <taxon>Gunneridae</taxon>
        <taxon>Pentapetalae</taxon>
        <taxon>asterids</taxon>
        <taxon>lamiids</taxon>
        <taxon>Lamiales</taxon>
        <taxon>Pedaliaceae</taxon>
        <taxon>Sesamum</taxon>
    </lineage>
</organism>
<feature type="domain" description="DUF4283" evidence="1">
    <location>
        <begin position="38"/>
        <end position="112"/>
    </location>
</feature>